<dbReference type="RefSeq" id="XP_043140032.1">
    <property type="nucleotide sequence ID" value="XM_043282677.1"/>
</dbReference>
<reference evidence="7" key="2">
    <citation type="submission" date="2021-02" db="EMBL/GenBank/DDBJ databases">
        <title>Aspergillus chevalieri M1 genome sequence.</title>
        <authorList>
            <person name="Kadooka C."/>
            <person name="Mori K."/>
            <person name="Futagami T."/>
        </authorList>
    </citation>
    <scope>NUCLEOTIDE SEQUENCE</scope>
    <source>
        <strain evidence="7">M1</strain>
    </source>
</reference>
<protein>
    <recommendedName>
        <fullName evidence="2 5">Proline dehydrogenase</fullName>
        <ecNumber evidence="2 5">1.5.5.2</ecNumber>
    </recommendedName>
</protein>
<dbReference type="GO" id="GO:0010133">
    <property type="term" value="P:L-proline catabolic process to L-glutamate"/>
    <property type="evidence" value="ECO:0007669"/>
    <property type="project" value="TreeGrafter"/>
</dbReference>
<evidence type="ECO:0000313" key="7">
    <source>
        <dbReference type="EMBL" id="BCR91510.1"/>
    </source>
</evidence>
<dbReference type="GO" id="GO:0004657">
    <property type="term" value="F:proline dehydrogenase activity"/>
    <property type="evidence" value="ECO:0007669"/>
    <property type="project" value="UniProtKB-EC"/>
</dbReference>
<evidence type="ECO:0000256" key="5">
    <source>
        <dbReference type="RuleBase" id="RU364054"/>
    </source>
</evidence>
<dbReference type="GO" id="GO:0071949">
    <property type="term" value="F:FAD binding"/>
    <property type="evidence" value="ECO:0007669"/>
    <property type="project" value="TreeGrafter"/>
</dbReference>
<keyword evidence="4 5" id="KW-0642">Proline metabolism</keyword>
<dbReference type="InterPro" id="IPR015659">
    <property type="entry name" value="Proline_oxidase"/>
</dbReference>
<evidence type="ECO:0000256" key="1">
    <source>
        <dbReference type="ARBA" id="ARBA00005869"/>
    </source>
</evidence>
<proteinExistence type="inferred from homology"/>
<organism evidence="7 8">
    <name type="scientific">Aspergillus chevalieri</name>
    <name type="common">Eurotium chevalieri</name>
    <dbReference type="NCBI Taxonomy" id="182096"/>
    <lineage>
        <taxon>Eukaryota</taxon>
        <taxon>Fungi</taxon>
        <taxon>Dikarya</taxon>
        <taxon>Ascomycota</taxon>
        <taxon>Pezizomycotina</taxon>
        <taxon>Eurotiomycetes</taxon>
        <taxon>Eurotiomycetidae</taxon>
        <taxon>Eurotiales</taxon>
        <taxon>Aspergillaceae</taxon>
        <taxon>Aspergillus</taxon>
        <taxon>Aspergillus subgen. Aspergillus</taxon>
    </lineage>
</organism>
<comment type="catalytic activity">
    <reaction evidence="5">
        <text>L-proline + a quinone = (S)-1-pyrroline-5-carboxylate + a quinol + H(+)</text>
        <dbReference type="Rhea" id="RHEA:23784"/>
        <dbReference type="ChEBI" id="CHEBI:15378"/>
        <dbReference type="ChEBI" id="CHEBI:17388"/>
        <dbReference type="ChEBI" id="CHEBI:24646"/>
        <dbReference type="ChEBI" id="CHEBI:60039"/>
        <dbReference type="ChEBI" id="CHEBI:132124"/>
        <dbReference type="EC" id="1.5.5.2"/>
    </reaction>
</comment>
<accession>A0A7R7VVQ7</accession>
<feature type="domain" description="Proline dehydrogenase" evidence="6">
    <location>
        <begin position="182"/>
        <end position="379"/>
    </location>
</feature>
<dbReference type="GeneID" id="66985868"/>
<comment type="similarity">
    <text evidence="1 5">Belongs to the proline oxidase family.</text>
</comment>
<dbReference type="InterPro" id="IPR029041">
    <property type="entry name" value="FAD-linked_oxidoreductase-like"/>
</dbReference>
<evidence type="ECO:0000259" key="6">
    <source>
        <dbReference type="Pfam" id="PF01619"/>
    </source>
</evidence>
<dbReference type="KEGG" id="ache:ACHE_70353A"/>
<sequence>MVVKFVTTRSLGLPRGPKLAIRFLQYRAKSTQAVPSKDHFRRIAPPPPPPHFLLPNKMLLRALLVATVSSHSWLLKPALRVLSLLAHPRVSLLDVNKNPLLRQILKMTFYNHFCAGESGAGVQSTIRKIKDMGFRGGDFDLRERIVIGASASKTKDFPTSQNSHSESAQHPDIAAWRESVLETVALDLMREYNQKGVAVVYNTYQAYLKSTPVNLLSHLELAEKEGFTIGIKLVRGAYIASEPRALINDTKPETDHLYNTMAEGIIRRQYGSFGSGDRPFPSAGLFLATHNKKSVLKADQMSQEQLSLKRPMTKTQYGQLLGMADGFSCRLLQLGQEMSKTPRQTSPEVFKCLSWGTLKDCLSYLLRRAVENRDGVGRTKEEYLLLKQETMRRLKRGFM</sequence>
<dbReference type="Gene3D" id="3.20.20.220">
    <property type="match status" value="1"/>
</dbReference>
<evidence type="ECO:0000256" key="4">
    <source>
        <dbReference type="ARBA" id="ARBA00023062"/>
    </source>
</evidence>
<dbReference type="InterPro" id="IPR002872">
    <property type="entry name" value="Proline_DH_dom"/>
</dbReference>
<dbReference type="GO" id="GO:0005739">
    <property type="term" value="C:mitochondrion"/>
    <property type="evidence" value="ECO:0007669"/>
    <property type="project" value="TreeGrafter"/>
</dbReference>
<dbReference type="PANTHER" id="PTHR13914">
    <property type="entry name" value="PROLINE OXIDASE"/>
    <property type="match status" value="1"/>
</dbReference>
<dbReference type="EC" id="1.5.5.2" evidence="2 5"/>
<dbReference type="PANTHER" id="PTHR13914:SF0">
    <property type="entry name" value="PROLINE DEHYDROGENASE 1, MITOCHONDRIAL"/>
    <property type="match status" value="1"/>
</dbReference>
<keyword evidence="5" id="KW-0285">Flavoprotein</keyword>
<comment type="function">
    <text evidence="5">Converts proline to delta-1-pyrroline-5-carboxylate.</text>
</comment>
<dbReference type="EMBL" id="AP024422">
    <property type="protein sequence ID" value="BCR91510.1"/>
    <property type="molecule type" value="Genomic_DNA"/>
</dbReference>
<keyword evidence="3 5" id="KW-0560">Oxidoreductase</keyword>
<dbReference type="AlphaFoldDB" id="A0A7R7VVQ7"/>
<evidence type="ECO:0000313" key="8">
    <source>
        <dbReference type="Proteomes" id="UP000637239"/>
    </source>
</evidence>
<evidence type="ECO:0000256" key="3">
    <source>
        <dbReference type="ARBA" id="ARBA00023002"/>
    </source>
</evidence>
<dbReference type="Proteomes" id="UP000637239">
    <property type="component" value="Chromosome 7"/>
</dbReference>
<gene>
    <name evidence="7" type="ORF">ACHE_70353A</name>
</gene>
<dbReference type="Pfam" id="PF01619">
    <property type="entry name" value="Pro_dh"/>
    <property type="match status" value="1"/>
</dbReference>
<comment type="cofactor">
    <cofactor evidence="5">
        <name>FAD</name>
        <dbReference type="ChEBI" id="CHEBI:57692"/>
    </cofactor>
</comment>
<reference evidence="7" key="1">
    <citation type="submission" date="2021-01" db="EMBL/GenBank/DDBJ databases">
        <authorList>
            <consortium name="Aspergillus chevalieri M1 genome sequencing consortium"/>
            <person name="Kazuki M."/>
            <person name="Futagami T."/>
        </authorList>
    </citation>
    <scope>NUCLEOTIDE SEQUENCE</scope>
    <source>
        <strain evidence="7">M1</strain>
    </source>
</reference>
<name>A0A7R7VVQ7_ASPCH</name>
<keyword evidence="8" id="KW-1185">Reference proteome</keyword>
<evidence type="ECO:0000256" key="2">
    <source>
        <dbReference type="ARBA" id="ARBA00012695"/>
    </source>
</evidence>
<dbReference type="SUPFAM" id="SSF51730">
    <property type="entry name" value="FAD-linked oxidoreductase"/>
    <property type="match status" value="1"/>
</dbReference>
<keyword evidence="5" id="KW-0274">FAD</keyword>